<dbReference type="InterPro" id="IPR050583">
    <property type="entry name" value="Mycobacterial_A85_antigen"/>
</dbReference>
<name>A0A926HQ73_9FIRM</name>
<dbReference type="Pfam" id="PF00756">
    <property type="entry name" value="Esterase"/>
    <property type="match status" value="1"/>
</dbReference>
<comment type="caution">
    <text evidence="1">The sequence shown here is derived from an EMBL/GenBank/DDBJ whole genome shotgun (WGS) entry which is preliminary data.</text>
</comment>
<reference evidence="1" key="1">
    <citation type="submission" date="2020-08" db="EMBL/GenBank/DDBJ databases">
        <title>Genome public.</title>
        <authorList>
            <person name="Liu C."/>
            <person name="Sun Q."/>
        </authorList>
    </citation>
    <scope>NUCLEOTIDE SEQUENCE</scope>
    <source>
        <strain evidence="1">BX7</strain>
    </source>
</reference>
<dbReference type="RefSeq" id="WP_249299798.1">
    <property type="nucleotide sequence ID" value="NZ_JACRSP010000002.1"/>
</dbReference>
<accession>A0A926HQ73</accession>
<evidence type="ECO:0000313" key="1">
    <source>
        <dbReference type="EMBL" id="MBC8536042.1"/>
    </source>
</evidence>
<dbReference type="InterPro" id="IPR000801">
    <property type="entry name" value="Esterase-like"/>
</dbReference>
<dbReference type="SUPFAM" id="SSF53474">
    <property type="entry name" value="alpha/beta-Hydrolases"/>
    <property type="match status" value="1"/>
</dbReference>
<protein>
    <submittedName>
        <fullName evidence="1">Esterase family protein</fullName>
    </submittedName>
</protein>
<dbReference type="Gene3D" id="3.40.50.1820">
    <property type="entry name" value="alpha/beta hydrolase"/>
    <property type="match status" value="1"/>
</dbReference>
<dbReference type="GO" id="GO:0016747">
    <property type="term" value="F:acyltransferase activity, transferring groups other than amino-acyl groups"/>
    <property type="evidence" value="ECO:0007669"/>
    <property type="project" value="TreeGrafter"/>
</dbReference>
<dbReference type="AlphaFoldDB" id="A0A926HQ73"/>
<gene>
    <name evidence="1" type="ORF">H8695_04975</name>
</gene>
<keyword evidence="2" id="KW-1185">Reference proteome</keyword>
<evidence type="ECO:0000313" key="2">
    <source>
        <dbReference type="Proteomes" id="UP000620366"/>
    </source>
</evidence>
<dbReference type="PANTHER" id="PTHR48098">
    <property type="entry name" value="ENTEROCHELIN ESTERASE-RELATED"/>
    <property type="match status" value="1"/>
</dbReference>
<sequence length="276" mass="31838">MAFIQLKTFSKTLRTKTDIQVILPTPLAGEIMDGAMSSQFERSKMSGHGLDYYSPELKCPVLYLLHGTYGDDGDWMRFSRIESYAQNYNLCVVMPDAENSCYRNMPRGGPQYYDYFTEELPEMIKWMFPVSTRREDTFIAGLSMGGAGAFKLGMSKPEMYGYVASLSGGFGKSMEKATSDDSVWSMAFEPGEKTEGTIDDSCWLASQLVEKKIDYPKFYMCCGTEDFVYPSNTQFKEHLDRIGFRYDYHEQPGVHNWDFWDDEIQRILEWLPLQHR</sequence>
<dbReference type="InterPro" id="IPR029058">
    <property type="entry name" value="AB_hydrolase_fold"/>
</dbReference>
<organism evidence="1 2">
    <name type="scientific">Feifania hominis</name>
    <dbReference type="NCBI Taxonomy" id="2763660"/>
    <lineage>
        <taxon>Bacteria</taxon>
        <taxon>Bacillati</taxon>
        <taxon>Bacillota</taxon>
        <taxon>Clostridia</taxon>
        <taxon>Eubacteriales</taxon>
        <taxon>Feifaniaceae</taxon>
        <taxon>Feifania</taxon>
    </lineage>
</organism>
<dbReference type="Proteomes" id="UP000620366">
    <property type="component" value="Unassembled WGS sequence"/>
</dbReference>
<proteinExistence type="predicted"/>
<dbReference type="EMBL" id="JACRSP010000002">
    <property type="protein sequence ID" value="MBC8536042.1"/>
    <property type="molecule type" value="Genomic_DNA"/>
</dbReference>
<dbReference type="PANTHER" id="PTHR48098:SF1">
    <property type="entry name" value="DIACYLGLYCEROL ACYLTRANSFERASE_MYCOLYLTRANSFERASE AG85A"/>
    <property type="match status" value="1"/>
</dbReference>